<evidence type="ECO:0000256" key="8">
    <source>
        <dbReference type="ARBA" id="ARBA00051350"/>
    </source>
</evidence>
<dbReference type="PIRSF" id="PIRSF000076">
    <property type="entry name" value="HCP"/>
    <property type="match status" value="1"/>
</dbReference>
<comment type="cofactor">
    <cofactor evidence="9">
        <name>[2Fe-2S] cluster</name>
        <dbReference type="ChEBI" id="CHEBI:190135"/>
    </cofactor>
    <text evidence="9">Binds 1 [2Fe-2S] cluster.</text>
</comment>
<feature type="binding site" evidence="9">
    <location>
        <position position="304"/>
    </location>
    <ligand>
        <name>hybrid [4Fe-2O-2S] cluster</name>
        <dbReference type="ChEBI" id="CHEBI:60519"/>
    </ligand>
</feature>
<comment type="cofactor">
    <cofactor evidence="9">
        <name>hybrid [4Fe-2O-2S] cluster</name>
        <dbReference type="ChEBI" id="CHEBI:60519"/>
    </cofactor>
    <text evidence="9">Binds 1 hybrid [4Fe-2O-2S] cluster.</text>
</comment>
<evidence type="ECO:0000313" key="10">
    <source>
        <dbReference type="EMBL" id="ACJ30444.1"/>
    </source>
</evidence>
<dbReference type="FunFam" id="3.40.50.2030:FF:000002">
    <property type="entry name" value="Hydroxylamine reductase"/>
    <property type="match status" value="1"/>
</dbReference>
<dbReference type="NCBIfam" id="TIGR01703">
    <property type="entry name" value="hybrid_clust"/>
    <property type="match status" value="1"/>
</dbReference>
<evidence type="ECO:0000313" key="11">
    <source>
        <dbReference type="Proteomes" id="UP000000753"/>
    </source>
</evidence>
<proteinExistence type="inferred from homology"/>
<feature type="binding site" evidence="9">
    <location>
        <position position="348"/>
    </location>
    <ligand>
        <name>hybrid [4Fe-2O-2S] cluster</name>
        <dbReference type="ChEBI" id="CHEBI:60519"/>
    </ligand>
</feature>
<dbReference type="PANTHER" id="PTHR30109">
    <property type="entry name" value="HYDROXYLAMINE REDUCTASE"/>
    <property type="match status" value="1"/>
</dbReference>
<evidence type="ECO:0000256" key="6">
    <source>
        <dbReference type="ARBA" id="ARBA00023004"/>
    </source>
</evidence>
<dbReference type="Gene3D" id="3.40.50.2030">
    <property type="match status" value="2"/>
</dbReference>
<feature type="binding site" evidence="9">
    <location>
        <position position="280"/>
    </location>
    <ligand>
        <name>hybrid [4Fe-2O-2S] cluster</name>
        <dbReference type="ChEBI" id="CHEBI:60519"/>
    </ligand>
</feature>
<keyword evidence="3 9" id="KW-0001">2Fe-2S</keyword>
<dbReference type="NCBIfam" id="NF003658">
    <property type="entry name" value="PRK05290.1"/>
    <property type="match status" value="1"/>
</dbReference>
<keyword evidence="11" id="KW-1185">Reference proteome</keyword>
<evidence type="ECO:0000256" key="1">
    <source>
        <dbReference type="ARBA" id="ARBA00004496"/>
    </source>
</evidence>
<comment type="subcellular location">
    <subcellularLocation>
        <location evidence="1 9">Cytoplasm</location>
    </subcellularLocation>
</comment>
<evidence type="ECO:0000256" key="3">
    <source>
        <dbReference type="ARBA" id="ARBA00022714"/>
    </source>
</evidence>
<dbReference type="GO" id="GO:0005737">
    <property type="term" value="C:cytoplasm"/>
    <property type="evidence" value="ECO:0007669"/>
    <property type="project" value="UniProtKB-SubCell"/>
</dbReference>
<evidence type="ECO:0000256" key="5">
    <source>
        <dbReference type="ARBA" id="ARBA00023002"/>
    </source>
</evidence>
<keyword evidence="7 9" id="KW-0411">Iron-sulfur</keyword>
<evidence type="ECO:0000256" key="2">
    <source>
        <dbReference type="ARBA" id="ARBA00022490"/>
    </source>
</evidence>
<dbReference type="GO" id="GO:0042542">
    <property type="term" value="P:response to hydrogen peroxide"/>
    <property type="evidence" value="ECO:0007669"/>
    <property type="project" value="TreeGrafter"/>
</dbReference>
<dbReference type="Pfam" id="PF03063">
    <property type="entry name" value="Prismane"/>
    <property type="match status" value="1"/>
</dbReference>
<dbReference type="InterPro" id="IPR016099">
    <property type="entry name" value="Prismane-like_a/b-sand"/>
</dbReference>
<dbReference type="HOGENOM" id="CLU_038344_2_0_6"/>
<dbReference type="HAMAP" id="MF_00069">
    <property type="entry name" value="Hydroxylam_reduct"/>
    <property type="match status" value="1"/>
</dbReference>
<dbReference type="InterPro" id="IPR011254">
    <property type="entry name" value="Prismane-like_sf"/>
</dbReference>
<dbReference type="FunFam" id="3.40.50.2030:FF:000001">
    <property type="entry name" value="Hydroxylamine reductase"/>
    <property type="match status" value="1"/>
</dbReference>
<feature type="binding site" evidence="9">
    <location>
        <position position="523"/>
    </location>
    <ligand>
        <name>hybrid [4Fe-2O-2S] cluster</name>
        <dbReference type="ChEBI" id="CHEBI:60519"/>
    </ligand>
</feature>
<reference evidence="10 11" key="1">
    <citation type="journal article" date="2008" name="PLoS ONE">
        <title>Environmental adaptation: genomic analysis of the piezotolerant and psychrotolerant deep-sea iron reducing bacterium Shewanella piezotolerans WP3.</title>
        <authorList>
            <person name="Wang F."/>
            <person name="Wang J."/>
            <person name="Jian H."/>
            <person name="Zhang B."/>
            <person name="Li S."/>
            <person name="Wang F."/>
            <person name="Zeng X."/>
            <person name="Gao L."/>
            <person name="Bartlett D.H."/>
            <person name="Yu J."/>
            <person name="Hu S."/>
            <person name="Xiao X."/>
        </authorList>
    </citation>
    <scope>NUCLEOTIDE SEQUENCE [LARGE SCALE GENOMIC DNA]</scope>
    <source>
        <strain evidence="11">WP3 / JCM 13877</strain>
    </source>
</reference>
<dbReference type="InterPro" id="IPR004137">
    <property type="entry name" value="HCP/CODH"/>
</dbReference>
<name>B8CQH8_SHEPW</name>
<dbReference type="FunFam" id="1.20.1270.20:FF:000002">
    <property type="entry name" value="Hydroxylamine reductase"/>
    <property type="match status" value="1"/>
</dbReference>
<dbReference type="KEGG" id="swp:swp_3762"/>
<dbReference type="STRING" id="225849.swp_3762"/>
<feature type="modified residue" description="Cysteine persulfide" evidence="9">
    <location>
        <position position="436"/>
    </location>
</feature>
<dbReference type="eggNOG" id="COG1151">
    <property type="taxonomic scope" value="Bacteria"/>
</dbReference>
<dbReference type="GO" id="GO:0004601">
    <property type="term" value="F:peroxidase activity"/>
    <property type="evidence" value="ECO:0007669"/>
    <property type="project" value="TreeGrafter"/>
</dbReference>
<dbReference type="AlphaFoldDB" id="B8CQH8"/>
<keyword evidence="6 9" id="KW-0408">Iron</keyword>
<feature type="binding site" evidence="9">
    <location>
        <position position="464"/>
    </location>
    <ligand>
        <name>hybrid [4Fe-2O-2S] cluster</name>
        <dbReference type="ChEBI" id="CHEBI:60519"/>
    </ligand>
</feature>
<dbReference type="Gene3D" id="1.20.1270.20">
    <property type="match status" value="2"/>
</dbReference>
<dbReference type="EMBL" id="CP000472">
    <property type="protein sequence ID" value="ACJ30444.1"/>
    <property type="molecule type" value="Genomic_DNA"/>
</dbReference>
<protein>
    <recommendedName>
        <fullName evidence="9">Hydroxylamine reductase</fullName>
        <ecNumber evidence="9">1.7.99.1</ecNumber>
    </recommendedName>
    <alternativeName>
        <fullName evidence="9">Hybrid-cluster protein</fullName>
        <shortName evidence="9">HCP</shortName>
    </alternativeName>
    <alternativeName>
        <fullName evidence="9">Prismane protein</fullName>
    </alternativeName>
</protein>
<dbReference type="EC" id="1.7.99.1" evidence="9"/>
<dbReference type="SUPFAM" id="SSF56821">
    <property type="entry name" value="Prismane protein-like"/>
    <property type="match status" value="1"/>
</dbReference>
<feature type="binding site" evidence="9">
    <location>
        <position position="34"/>
    </location>
    <ligand>
        <name>[2Fe-2S] cluster</name>
        <dbReference type="ChEBI" id="CHEBI:190135"/>
    </ligand>
</feature>
<evidence type="ECO:0000256" key="9">
    <source>
        <dbReference type="HAMAP-Rule" id="MF_00069"/>
    </source>
</evidence>
<dbReference type="CDD" id="cd01914">
    <property type="entry name" value="HCP"/>
    <property type="match status" value="1"/>
</dbReference>
<dbReference type="InterPro" id="IPR016100">
    <property type="entry name" value="Prismane_a-bundle"/>
</dbReference>
<feature type="binding site" description="via persulfide group" evidence="9">
    <location>
        <position position="436"/>
    </location>
    <ligand>
        <name>hybrid [4Fe-2O-2S] cluster</name>
        <dbReference type="ChEBI" id="CHEBI:60519"/>
    </ligand>
</feature>
<dbReference type="Proteomes" id="UP000000753">
    <property type="component" value="Chromosome"/>
</dbReference>
<feature type="binding site" evidence="9">
    <location>
        <position position="53"/>
    </location>
    <ligand>
        <name>[2Fe-2S] cluster</name>
        <dbReference type="ChEBI" id="CHEBI:190135"/>
    </ligand>
</feature>
<dbReference type="GO" id="GO:0046872">
    <property type="term" value="F:metal ion binding"/>
    <property type="evidence" value="ECO:0007669"/>
    <property type="project" value="UniProtKB-KW"/>
</dbReference>
<accession>B8CQH8</accession>
<evidence type="ECO:0000256" key="7">
    <source>
        <dbReference type="ARBA" id="ARBA00023014"/>
    </source>
</evidence>
<keyword evidence="4 9" id="KW-0479">Metal-binding</keyword>
<dbReference type="GO" id="GO:0051537">
    <property type="term" value="F:2 iron, 2 sulfur cluster binding"/>
    <property type="evidence" value="ECO:0007669"/>
    <property type="project" value="UniProtKB-KW"/>
</dbReference>
<dbReference type="GO" id="GO:0050418">
    <property type="term" value="F:hydroxylamine reductase activity"/>
    <property type="evidence" value="ECO:0007669"/>
    <property type="project" value="UniProtKB-UniRule"/>
</dbReference>
<gene>
    <name evidence="9" type="primary">hcp</name>
    <name evidence="10" type="ordered locus">swp_3762</name>
</gene>
<keyword evidence="2 9" id="KW-0963">Cytoplasm</keyword>
<feature type="binding site" evidence="9">
    <location>
        <position position="489"/>
    </location>
    <ligand>
        <name>hybrid [4Fe-2O-2S] cluster</name>
        <dbReference type="ChEBI" id="CHEBI:60519"/>
    </ligand>
</feature>
<comment type="function">
    <text evidence="9">Catalyzes the reduction of hydroxylamine to form NH(3) and H(2)O.</text>
</comment>
<organism evidence="10 11">
    <name type="scientific">Shewanella piezotolerans (strain WP3 / JCM 13877)</name>
    <dbReference type="NCBI Taxonomy" id="225849"/>
    <lineage>
        <taxon>Bacteria</taxon>
        <taxon>Pseudomonadati</taxon>
        <taxon>Pseudomonadota</taxon>
        <taxon>Gammaproteobacteria</taxon>
        <taxon>Alteromonadales</taxon>
        <taxon>Shewanellaceae</taxon>
        <taxon>Shewanella</taxon>
    </lineage>
</organism>
<feature type="binding site" evidence="9">
    <location>
        <position position="46"/>
    </location>
    <ligand>
        <name>[2Fe-2S] cluster</name>
        <dbReference type="ChEBI" id="CHEBI:190135"/>
    </ligand>
</feature>
<comment type="similarity">
    <text evidence="9">Belongs to the HCP family.</text>
</comment>
<evidence type="ECO:0000256" key="4">
    <source>
        <dbReference type="ARBA" id="ARBA00022723"/>
    </source>
</evidence>
<feature type="binding site" evidence="9">
    <location>
        <position position="31"/>
    </location>
    <ligand>
        <name>[2Fe-2S] cluster</name>
        <dbReference type="ChEBI" id="CHEBI:190135"/>
    </ligand>
</feature>
<dbReference type="PANTHER" id="PTHR30109:SF0">
    <property type="entry name" value="HYDROXYLAMINE REDUCTASE"/>
    <property type="match status" value="1"/>
</dbReference>
<dbReference type="FunFam" id="1.20.1270.20:FF:000001">
    <property type="entry name" value="Hydroxylamine reductase"/>
    <property type="match status" value="1"/>
</dbReference>
<comment type="catalytic activity">
    <reaction evidence="8 9">
        <text>A + NH4(+) + H2O = hydroxylamine + AH2 + H(+)</text>
        <dbReference type="Rhea" id="RHEA:22052"/>
        <dbReference type="ChEBI" id="CHEBI:13193"/>
        <dbReference type="ChEBI" id="CHEBI:15377"/>
        <dbReference type="ChEBI" id="CHEBI:15378"/>
        <dbReference type="ChEBI" id="CHEBI:15429"/>
        <dbReference type="ChEBI" id="CHEBI:17499"/>
        <dbReference type="ChEBI" id="CHEBI:28938"/>
        <dbReference type="EC" id="1.7.99.1"/>
    </reaction>
</comment>
<dbReference type="InterPro" id="IPR010048">
    <property type="entry name" value="Hydroxylam_reduct"/>
</dbReference>
<sequence>MLLQFFNRRRLNFKDANYMHVLSIRSSVVFCIQCELTISTPAGNGCSYTQGMCGKSSDTSDLQDLLIYILQGVSAYAVRAREVGVVDHEIDTFVPKAFFATLTNVNFDDDRIIEYTAQANTFRSRLQTAYEAKCAELNVEAKTPTATMQLVLGTTKPEMLTQALQAAPNRGKDEVHEDIMGLRLLCLYGLKGAAAYMEHARVLDQTNDEVAGEFHEIMAFLGEDSVDGDKLFETAMQIGQLNYRVMAMLDEGETHAFGHPEPTQVNTKSVKGKAILVSGHDMKDLELILQQTEGKGINVFTHGEMLPALAYPELKKYPHLVGNYGSAWQNQQKEFATFPGAVVMTSNCIIDPNVGDYSDRIFTRSIVGWPGVSHIIGDDFSAVIAKAEALEGFAYDEIPHLITIGFARNALMAAAPTVIDNVKSGAIKHFFLVGGCDGDKEERGYFTDIATQAPDDSLILTLGCGKYKFNKLEFGDINGIPRLLDIGQCNDAYSAIQLAIALSEAFECDINELPLTLVLSWFEQKAIVVLLTLLSLGVKNILTGPTAPAFLTANLANVLEEKFGLRTTTTVEADLNRILNVA</sequence>
<keyword evidence="5 9" id="KW-0560">Oxidoreductase</keyword>
<feature type="binding site" evidence="9">
    <location>
        <position position="525"/>
    </location>
    <ligand>
        <name>hybrid [4Fe-2O-2S] cluster</name>
        <dbReference type="ChEBI" id="CHEBI:60519"/>
    </ligand>
</feature>